<accession>A0AAE9FC66</accession>
<keyword evidence="2" id="KW-1185">Reference proteome</keyword>
<evidence type="ECO:0000313" key="2">
    <source>
        <dbReference type="Proteomes" id="UP000829354"/>
    </source>
</evidence>
<reference evidence="1 2" key="1">
    <citation type="submission" date="2022-04" db="EMBL/GenBank/DDBJ databases">
        <title>Chromosome-level reference genomes for two strains of Caenorhabditis briggsae: an improved platform for comparative genomics.</title>
        <authorList>
            <person name="Stevens L."/>
            <person name="Andersen E."/>
        </authorList>
    </citation>
    <scope>NUCLEOTIDE SEQUENCE [LARGE SCALE GENOMIC DNA]</scope>
    <source>
        <strain evidence="1">VX34</strain>
        <tissue evidence="1">Whole-organism</tissue>
    </source>
</reference>
<gene>
    <name evidence="1" type="ORF">L5515_009151</name>
</gene>
<evidence type="ECO:0000313" key="1">
    <source>
        <dbReference type="EMBL" id="UMM37374.1"/>
    </source>
</evidence>
<name>A0AAE9FC66_CAEBR</name>
<proteinExistence type="predicted"/>
<sequence>MSSEKLLNEMPVVLSAVMDHLDFRSIKFSKPSLVSISDRRMRNYCQDNFTGIFPSSDRDTPEPSASKIFHASIRVTLRIRGIEMLVRDII</sequence>
<protein>
    <submittedName>
        <fullName evidence="1">Uncharacterized protein</fullName>
    </submittedName>
</protein>
<dbReference type="AlphaFoldDB" id="A0AAE9FC66"/>
<organism evidence="1 2">
    <name type="scientific">Caenorhabditis briggsae</name>
    <dbReference type="NCBI Taxonomy" id="6238"/>
    <lineage>
        <taxon>Eukaryota</taxon>
        <taxon>Metazoa</taxon>
        <taxon>Ecdysozoa</taxon>
        <taxon>Nematoda</taxon>
        <taxon>Chromadorea</taxon>
        <taxon>Rhabditida</taxon>
        <taxon>Rhabditina</taxon>
        <taxon>Rhabditomorpha</taxon>
        <taxon>Rhabditoidea</taxon>
        <taxon>Rhabditidae</taxon>
        <taxon>Peloderinae</taxon>
        <taxon>Caenorhabditis</taxon>
    </lineage>
</organism>
<dbReference type="Proteomes" id="UP000829354">
    <property type="component" value="Chromosome V"/>
</dbReference>
<dbReference type="EMBL" id="CP092624">
    <property type="protein sequence ID" value="UMM37374.1"/>
    <property type="molecule type" value="Genomic_DNA"/>
</dbReference>